<dbReference type="PANTHER" id="PTHR31251">
    <property type="entry name" value="SQUAMOSA PROMOTER-BINDING-LIKE PROTEIN 4"/>
    <property type="match status" value="1"/>
</dbReference>
<keyword evidence="9" id="KW-1185">Reference proteome</keyword>
<feature type="compositionally biased region" description="Low complexity" evidence="5">
    <location>
        <begin position="392"/>
        <end position="403"/>
    </location>
</feature>
<dbReference type="InterPro" id="IPR011333">
    <property type="entry name" value="SKP1/BTB/POZ_sf"/>
</dbReference>
<dbReference type="EMBL" id="BEGY01000123">
    <property type="protein sequence ID" value="GAX84352.1"/>
    <property type="molecule type" value="Genomic_DNA"/>
</dbReference>
<dbReference type="Gene3D" id="4.10.1100.10">
    <property type="entry name" value="Transcription factor, SBP-box domain"/>
    <property type="match status" value="1"/>
</dbReference>
<dbReference type="Pfam" id="PF07707">
    <property type="entry name" value="BACK"/>
    <property type="match status" value="1"/>
</dbReference>
<keyword evidence="3" id="KW-0863">Zinc-finger</keyword>
<evidence type="ECO:0008006" key="10">
    <source>
        <dbReference type="Google" id="ProtNLM"/>
    </source>
</evidence>
<feature type="compositionally biased region" description="Polar residues" evidence="5">
    <location>
        <begin position="588"/>
        <end position="601"/>
    </location>
</feature>
<dbReference type="AlphaFoldDB" id="A0A250XN64"/>
<evidence type="ECO:0000256" key="4">
    <source>
        <dbReference type="ARBA" id="ARBA00022833"/>
    </source>
</evidence>
<dbReference type="PROSITE" id="PS50097">
    <property type="entry name" value="BTB"/>
    <property type="match status" value="1"/>
</dbReference>
<feature type="domain" description="BTB" evidence="6">
    <location>
        <begin position="48"/>
        <end position="114"/>
    </location>
</feature>
<dbReference type="Pfam" id="PF00651">
    <property type="entry name" value="BTB"/>
    <property type="match status" value="1"/>
</dbReference>
<evidence type="ECO:0000256" key="2">
    <source>
        <dbReference type="ARBA" id="ARBA00022723"/>
    </source>
</evidence>
<evidence type="ECO:0000256" key="3">
    <source>
        <dbReference type="ARBA" id="ARBA00022771"/>
    </source>
</evidence>
<feature type="region of interest" description="Disordered" evidence="5">
    <location>
        <begin position="367"/>
        <end position="455"/>
    </location>
</feature>
<protein>
    <recommendedName>
        <fullName evidence="10">BTB domain-containing protein</fullName>
    </recommendedName>
</protein>
<dbReference type="GO" id="GO:0008270">
    <property type="term" value="F:zinc ion binding"/>
    <property type="evidence" value="ECO:0007669"/>
    <property type="project" value="UniProtKB-KW"/>
</dbReference>
<feature type="domain" description="SBP-type" evidence="7">
    <location>
        <begin position="477"/>
        <end position="554"/>
    </location>
</feature>
<dbReference type="InterPro" id="IPR011705">
    <property type="entry name" value="BACK"/>
</dbReference>
<dbReference type="OrthoDB" id="514967at2759"/>
<evidence type="ECO:0000313" key="8">
    <source>
        <dbReference type="EMBL" id="GAX84352.1"/>
    </source>
</evidence>
<dbReference type="GO" id="GO:0003677">
    <property type="term" value="F:DNA binding"/>
    <property type="evidence" value="ECO:0007669"/>
    <property type="project" value="InterPro"/>
</dbReference>
<dbReference type="GO" id="GO:0005634">
    <property type="term" value="C:nucleus"/>
    <property type="evidence" value="ECO:0007669"/>
    <property type="project" value="InterPro"/>
</dbReference>
<evidence type="ECO:0000313" key="9">
    <source>
        <dbReference type="Proteomes" id="UP000232323"/>
    </source>
</evidence>
<keyword evidence="2" id="KW-0479">Metal-binding</keyword>
<dbReference type="InterPro" id="IPR004333">
    <property type="entry name" value="SBP_dom"/>
</dbReference>
<feature type="region of interest" description="Disordered" evidence="5">
    <location>
        <begin position="558"/>
        <end position="654"/>
    </location>
</feature>
<sequence length="899" mass="97113">MEFTGNNNMSLSSSTTGLRLQTPVNVYQDSSRSLYLGLEKYHINGHFSDVVVLTPNGKRIKCHQLVLASCSKKFAGALESGDFAGQELPVQGVDSEALETVIRFFYTGECPITVSTAVPLLDAAIKLEVAGLSSACEQFVNQLLHPLTAVTFLEQSLHLKLDGITEVMTGYICSRFEEVTTSHTFSKCDYKTFVKILLDSKHRQPEPLLFKAASKWILADNGRVELAEEVFRLLGISQTTVQLMVKQSTMQLLQNGAGPATAEGSSTGTPSGLLLQQPSGVGVLSDGSRALALAGLNPVQLLQNGAGMPLSAPLSLQLQQQGVSGNAFGLTSMTGQDPSPMLLTLMNGNQLQGGGVGIDRGGLSDIFRGQVSSPGNGAVGAGQQLKRGQNYSSSEQELGESSGKWQGSGEMGSGGRKDPRSSCGGPAKRGSKKEELQQQHSPSSDWGKGSNHRALNDFGMDQIHEMPTIGNHPPPMKGVCHVDNCNADLTQLRDYHQRFKICDFHLKVSSIMKDGVPQRFCQQCGRFHLLSEFDGNKRSCRARLQRHNARRRKRLEVDINEDEVGGGSDGEEHEGRSQMTPGQKHKSSNNNTGASMTSTQMLDPYLGSQHHRGDLQGGHSDAGVDMGGYGYQDTSWRPQPQQQQQGMQHSSDLLSAPTGANIQQLLMSMDQQQQQQRIALLGQQTLLQQRMLRQQSMHQPSMLQASHFQGGGGELVSRSRDLSSNGGLVVLASGPQLTNFLMNNESILGNMGGRISMDGRLSELNAMLDVGGQQRPLMVMEPPATLSQLDAESLRRLSATGNVPGFKAQYVGSIQDNGPLQSLRVTEQKQQQPALEPQVQQQAMQEEFTMEQGASETLATVCEERHDQRAAQSQDCAQEVNAEADVVAAQGESEAGGSS</sequence>
<proteinExistence type="predicted"/>
<dbReference type="InterPro" id="IPR036893">
    <property type="entry name" value="SBP_sf"/>
</dbReference>
<dbReference type="Gene3D" id="3.30.710.10">
    <property type="entry name" value="Potassium Channel Kv1.1, Chain A"/>
    <property type="match status" value="1"/>
</dbReference>
<dbReference type="InterPro" id="IPR000210">
    <property type="entry name" value="BTB/POZ_dom"/>
</dbReference>
<keyword evidence="4" id="KW-0862">Zinc</keyword>
<dbReference type="InterPro" id="IPR044817">
    <property type="entry name" value="SBP-like"/>
</dbReference>
<evidence type="ECO:0000259" key="6">
    <source>
        <dbReference type="PROSITE" id="PS50097"/>
    </source>
</evidence>
<feature type="compositionally biased region" description="Acidic residues" evidence="5">
    <location>
        <begin position="558"/>
        <end position="572"/>
    </location>
</feature>
<evidence type="ECO:0000256" key="5">
    <source>
        <dbReference type="SAM" id="MobiDB-lite"/>
    </source>
</evidence>
<dbReference type="SMART" id="SM00225">
    <property type="entry name" value="BTB"/>
    <property type="match status" value="1"/>
</dbReference>
<dbReference type="STRING" id="1157962.A0A250XN64"/>
<evidence type="ECO:0000256" key="1">
    <source>
        <dbReference type="ARBA" id="ARBA00004906"/>
    </source>
</evidence>
<accession>A0A250XN64</accession>
<comment type="pathway">
    <text evidence="1">Protein modification; protein ubiquitination.</text>
</comment>
<gene>
    <name evidence="8" type="ORF">CEUSTIGMA_g11774.t1</name>
</gene>
<evidence type="ECO:0000259" key="7">
    <source>
        <dbReference type="PROSITE" id="PS51141"/>
    </source>
</evidence>
<dbReference type="Proteomes" id="UP000232323">
    <property type="component" value="Unassembled WGS sequence"/>
</dbReference>
<dbReference type="SUPFAM" id="SSF54695">
    <property type="entry name" value="POZ domain"/>
    <property type="match status" value="1"/>
</dbReference>
<dbReference type="Pfam" id="PF03110">
    <property type="entry name" value="SBP"/>
    <property type="match status" value="1"/>
</dbReference>
<dbReference type="SUPFAM" id="SSF103612">
    <property type="entry name" value="SBT domain"/>
    <property type="match status" value="1"/>
</dbReference>
<organism evidence="8 9">
    <name type="scientific">Chlamydomonas eustigma</name>
    <dbReference type="NCBI Taxonomy" id="1157962"/>
    <lineage>
        <taxon>Eukaryota</taxon>
        <taxon>Viridiplantae</taxon>
        <taxon>Chlorophyta</taxon>
        <taxon>core chlorophytes</taxon>
        <taxon>Chlorophyceae</taxon>
        <taxon>CS clade</taxon>
        <taxon>Chlamydomonadales</taxon>
        <taxon>Chlamydomonadaceae</taxon>
        <taxon>Chlamydomonas</taxon>
    </lineage>
</organism>
<comment type="caution">
    <text evidence="8">The sequence shown here is derived from an EMBL/GenBank/DDBJ whole genome shotgun (WGS) entry which is preliminary data.</text>
</comment>
<dbReference type="CDD" id="cd18186">
    <property type="entry name" value="BTB_POZ_ZBTB_KLHL-like"/>
    <property type="match status" value="1"/>
</dbReference>
<name>A0A250XN64_9CHLO</name>
<dbReference type="PANTHER" id="PTHR31251:SF169">
    <property type="entry name" value="SQUAMOSA PROMOTER-BINDING-LIKE PROTEIN 8"/>
    <property type="match status" value="1"/>
</dbReference>
<dbReference type="PROSITE" id="PS51141">
    <property type="entry name" value="ZF_SBP"/>
    <property type="match status" value="1"/>
</dbReference>
<reference evidence="8 9" key="1">
    <citation type="submission" date="2017-08" db="EMBL/GenBank/DDBJ databases">
        <title>Acidophilic green algal genome provides insights into adaptation to an acidic environment.</title>
        <authorList>
            <person name="Hirooka S."/>
            <person name="Hirose Y."/>
            <person name="Kanesaki Y."/>
            <person name="Higuchi S."/>
            <person name="Fujiwara T."/>
            <person name="Onuma R."/>
            <person name="Era A."/>
            <person name="Ohbayashi R."/>
            <person name="Uzuka A."/>
            <person name="Nozaki H."/>
            <person name="Yoshikawa H."/>
            <person name="Miyagishima S.Y."/>
        </authorList>
    </citation>
    <scope>NUCLEOTIDE SEQUENCE [LARGE SCALE GENOMIC DNA]</scope>
    <source>
        <strain evidence="8 9">NIES-2499</strain>
    </source>
</reference>